<dbReference type="Gene3D" id="3.40.470.10">
    <property type="entry name" value="Uracil-DNA glycosylase-like domain"/>
    <property type="match status" value="1"/>
</dbReference>
<gene>
    <name evidence="9" type="ORF">BN3087_80030</name>
</gene>
<dbReference type="AlphaFoldDB" id="A0A0S4XQ85"/>
<comment type="catalytic activity">
    <reaction evidence="1">
        <text>Hydrolyzes single-stranded DNA or mismatched double-stranded DNA and polynucleotides, releasing free uracil.</text>
        <dbReference type="EC" id="3.2.2.27"/>
    </reaction>
</comment>
<keyword evidence="9" id="KW-0326">Glycosidase</keyword>
<dbReference type="GO" id="GO:0097510">
    <property type="term" value="P:base-excision repair, AP site formation via deaminated base removal"/>
    <property type="evidence" value="ECO:0007669"/>
    <property type="project" value="TreeGrafter"/>
</dbReference>
<keyword evidence="6 9" id="KW-0378">Hydrolase</keyword>
<evidence type="ECO:0000256" key="6">
    <source>
        <dbReference type="ARBA" id="ARBA00022801"/>
    </source>
</evidence>
<name>A0A0S4XQ85_9BACT</name>
<dbReference type="InterPro" id="IPR005122">
    <property type="entry name" value="Uracil-DNA_glycosylase-like"/>
</dbReference>
<evidence type="ECO:0000256" key="4">
    <source>
        <dbReference type="ARBA" id="ARBA00018429"/>
    </source>
</evidence>
<reference evidence="9" key="1">
    <citation type="submission" date="2015-11" db="EMBL/GenBank/DDBJ databases">
        <authorList>
            <person name="Zhang Y."/>
            <person name="Guo Z."/>
        </authorList>
    </citation>
    <scope>NUCLEOTIDE SEQUENCE</scope>
    <source>
        <strain evidence="9">BN30871</strain>
    </source>
</reference>
<evidence type="ECO:0000256" key="1">
    <source>
        <dbReference type="ARBA" id="ARBA00001400"/>
    </source>
</evidence>
<evidence type="ECO:0000256" key="7">
    <source>
        <dbReference type="ARBA" id="ARBA00023204"/>
    </source>
</evidence>
<evidence type="ECO:0000313" key="9">
    <source>
        <dbReference type="EMBL" id="CUV66381.1"/>
    </source>
</evidence>
<dbReference type="Pfam" id="PF03167">
    <property type="entry name" value="UDG"/>
    <property type="match status" value="1"/>
</dbReference>
<dbReference type="InterPro" id="IPR036895">
    <property type="entry name" value="Uracil-DNA_glycosylase-like_sf"/>
</dbReference>
<evidence type="ECO:0000256" key="3">
    <source>
        <dbReference type="ARBA" id="ARBA00012030"/>
    </source>
</evidence>
<evidence type="ECO:0000256" key="5">
    <source>
        <dbReference type="ARBA" id="ARBA00022763"/>
    </source>
</evidence>
<sequence length="237" mass="27260">MKNVALNIDESWDIDISLISQSYLEFLEKNTNYIPKKENIFNAFKTLKKNDVKYVLFGQDPYPRELSATGYAFIDGNVKDIFSSTGTLNREVNRATSLRNFIKMALVARGDLNKDDLSPQAISSLDKSNFINDIWQLKYNFEKNGVLLLNTALVFTDKKSCVFHAKEWEAFILGTIDKLDSQKVKLILFGSFAQNLYEKNKSLQKFDAFACEHPYNISFITNEDVIEFFRPMDLLLA</sequence>
<protein>
    <recommendedName>
        <fullName evidence="4">Uracil-DNA glycosylase</fullName>
        <ecNumber evidence="3">3.2.2.27</ecNumber>
    </recommendedName>
</protein>
<feature type="domain" description="Uracil-DNA glycosylase-like" evidence="8">
    <location>
        <begin position="47"/>
        <end position="221"/>
    </location>
</feature>
<dbReference type="InterPro" id="IPR002043">
    <property type="entry name" value="UDG_fam1"/>
</dbReference>
<organism evidence="9">
    <name type="scientific">Sulfurovum sp. enrichment culture clone C5</name>
    <dbReference type="NCBI Taxonomy" id="497650"/>
    <lineage>
        <taxon>Bacteria</taxon>
        <taxon>Pseudomonadati</taxon>
        <taxon>Campylobacterota</taxon>
        <taxon>Epsilonproteobacteria</taxon>
        <taxon>Campylobacterales</taxon>
        <taxon>Sulfurovaceae</taxon>
        <taxon>Sulfurovum</taxon>
        <taxon>environmental samples</taxon>
    </lineage>
</organism>
<dbReference type="PANTHER" id="PTHR11264:SF8">
    <property type="entry name" value="URACIL-DNA GLYCOSYLASE-LIKE DOMAIN-CONTAINING PROTEIN"/>
    <property type="match status" value="1"/>
</dbReference>
<keyword evidence="7" id="KW-0234">DNA repair</keyword>
<dbReference type="EMBL" id="FAXN01000084">
    <property type="protein sequence ID" value="CUV66381.1"/>
    <property type="molecule type" value="Genomic_DNA"/>
</dbReference>
<evidence type="ECO:0000259" key="8">
    <source>
        <dbReference type="Pfam" id="PF03167"/>
    </source>
</evidence>
<accession>A0A0S4XQ85</accession>
<evidence type="ECO:0000256" key="2">
    <source>
        <dbReference type="ARBA" id="ARBA00002631"/>
    </source>
</evidence>
<dbReference type="PANTHER" id="PTHR11264">
    <property type="entry name" value="URACIL-DNA GLYCOSYLASE"/>
    <property type="match status" value="1"/>
</dbReference>
<dbReference type="SUPFAM" id="SSF52141">
    <property type="entry name" value="Uracil-DNA glycosylase-like"/>
    <property type="match status" value="1"/>
</dbReference>
<keyword evidence="5" id="KW-0227">DNA damage</keyword>
<dbReference type="EC" id="3.2.2.27" evidence="3"/>
<comment type="function">
    <text evidence="2">Excises uracil residues from the DNA which can arise as a result of misincorporation of dUMP residues by DNA polymerase or due to deamination of cytosine.</text>
</comment>
<dbReference type="GO" id="GO:0004844">
    <property type="term" value="F:uracil DNA N-glycosylase activity"/>
    <property type="evidence" value="ECO:0007669"/>
    <property type="project" value="UniProtKB-EC"/>
</dbReference>
<proteinExistence type="predicted"/>